<keyword evidence="1 3" id="KW-0413">Isomerase</keyword>
<dbReference type="GO" id="GO:0004106">
    <property type="term" value="F:chorismate mutase activity"/>
    <property type="evidence" value="ECO:0007669"/>
    <property type="project" value="UniProtKB-EC"/>
</dbReference>
<reference evidence="3" key="1">
    <citation type="submission" date="2022-05" db="EMBL/GenBank/DDBJ databases">
        <authorList>
            <person name="Oliphant S.A."/>
            <person name="Watson-Haigh N.S."/>
            <person name="Sumby K.M."/>
            <person name="Gardner J.M."/>
            <person name="Jiranek V."/>
        </authorList>
    </citation>
    <scope>NUCLEOTIDE SEQUENCE</scope>
    <source>
        <strain evidence="3">KI4_B1</strain>
    </source>
</reference>
<dbReference type="NCBIfam" id="TIGR01805">
    <property type="entry name" value="CM_mono_grmpos"/>
    <property type="match status" value="1"/>
</dbReference>
<dbReference type="PANTHER" id="PTHR38041:SF1">
    <property type="entry name" value="CHORISMATE MUTASE"/>
    <property type="match status" value="1"/>
</dbReference>
<proteinExistence type="predicted"/>
<feature type="domain" description="Chorismate mutase" evidence="2">
    <location>
        <begin position="1"/>
        <end position="88"/>
    </location>
</feature>
<dbReference type="PANTHER" id="PTHR38041">
    <property type="entry name" value="CHORISMATE MUTASE"/>
    <property type="match status" value="1"/>
</dbReference>
<dbReference type="AlphaFoldDB" id="A0A9Q8ZTH4"/>
<evidence type="ECO:0000256" key="1">
    <source>
        <dbReference type="ARBA" id="ARBA00023235"/>
    </source>
</evidence>
<dbReference type="InterPro" id="IPR036979">
    <property type="entry name" value="CM_dom_sf"/>
</dbReference>
<accession>A0A9Q8ZTH4</accession>
<dbReference type="InterPro" id="IPR002701">
    <property type="entry name" value="CM_II_prokaryot"/>
</dbReference>
<dbReference type="InterPro" id="IPR036263">
    <property type="entry name" value="Chorismate_II_sf"/>
</dbReference>
<dbReference type="EC" id="5.4.99.5" evidence="3"/>
<evidence type="ECO:0000313" key="3">
    <source>
        <dbReference type="EMBL" id="USS89145.1"/>
    </source>
</evidence>
<protein>
    <submittedName>
        <fullName evidence="3">Chorismate mutase</fullName>
        <ecNumber evidence="3">5.4.99.5</ecNumber>
    </submittedName>
</protein>
<dbReference type="InterPro" id="IPR051331">
    <property type="entry name" value="Chorismate_mutase-related"/>
</dbReference>
<name>A0A9Q8ZTH4_9LACO</name>
<gene>
    <name evidence="3" type="ORF">M3M40_06625</name>
</gene>
<dbReference type="GO" id="GO:0046417">
    <property type="term" value="P:chorismate metabolic process"/>
    <property type="evidence" value="ECO:0007669"/>
    <property type="project" value="InterPro"/>
</dbReference>
<dbReference type="SMART" id="SM00830">
    <property type="entry name" value="CM_2"/>
    <property type="match status" value="1"/>
</dbReference>
<dbReference type="EMBL" id="CP097119">
    <property type="protein sequence ID" value="USS89145.1"/>
    <property type="molecule type" value="Genomic_DNA"/>
</dbReference>
<dbReference type="Pfam" id="PF01817">
    <property type="entry name" value="CM_2"/>
    <property type="match status" value="1"/>
</dbReference>
<dbReference type="RefSeq" id="WP_252766662.1">
    <property type="nucleotide sequence ID" value="NZ_CP097119.1"/>
</dbReference>
<dbReference type="Gene3D" id="1.20.59.10">
    <property type="entry name" value="Chorismate mutase"/>
    <property type="match status" value="1"/>
</dbReference>
<dbReference type="GO" id="GO:0009697">
    <property type="term" value="P:salicylic acid biosynthetic process"/>
    <property type="evidence" value="ECO:0007669"/>
    <property type="project" value="TreeGrafter"/>
</dbReference>
<dbReference type="SUPFAM" id="SSF48600">
    <property type="entry name" value="Chorismate mutase II"/>
    <property type="match status" value="1"/>
</dbReference>
<keyword evidence="4" id="KW-1185">Reference proteome</keyword>
<organism evidence="3 4">
    <name type="scientific">Fructilactobacillus cliffordii</name>
    <dbReference type="NCBI Taxonomy" id="2940299"/>
    <lineage>
        <taxon>Bacteria</taxon>
        <taxon>Bacillati</taxon>
        <taxon>Bacillota</taxon>
        <taxon>Bacilli</taxon>
        <taxon>Lactobacillales</taxon>
        <taxon>Lactobacillaceae</taxon>
        <taxon>Fructilactobacillus</taxon>
    </lineage>
</organism>
<evidence type="ECO:0000259" key="2">
    <source>
        <dbReference type="PROSITE" id="PS51168"/>
    </source>
</evidence>
<evidence type="ECO:0000313" key="4">
    <source>
        <dbReference type="Proteomes" id="UP001055911"/>
    </source>
</evidence>
<dbReference type="InterPro" id="IPR011279">
    <property type="entry name" value="Chorismate_mutase_GmP"/>
</dbReference>
<sequence length="93" mass="10969">MTPLEQQRQRINQLDEQLIPLLEERLTVATEIATAKARQHQPIYDSRREAVVYEHIQKQAEQQQLVPYLTEIYAAIMQATKKIEEDEQEDQHA</sequence>
<dbReference type="PROSITE" id="PS51168">
    <property type="entry name" value="CHORISMATE_MUT_2"/>
    <property type="match status" value="1"/>
</dbReference>
<dbReference type="Proteomes" id="UP001055911">
    <property type="component" value="Chromosome"/>
</dbReference>